<dbReference type="NCBIfam" id="TIGR00976">
    <property type="entry name" value="CocE_NonD"/>
    <property type="match status" value="1"/>
</dbReference>
<dbReference type="SUPFAM" id="SSF49785">
    <property type="entry name" value="Galactose-binding domain-like"/>
    <property type="match status" value="1"/>
</dbReference>
<dbReference type="InterPro" id="IPR013736">
    <property type="entry name" value="Xaa-Pro_dipept_C"/>
</dbReference>
<dbReference type="InterPro" id="IPR005674">
    <property type="entry name" value="CocE/Ser_esterase"/>
</dbReference>
<dbReference type="RefSeq" id="WP_202654927.1">
    <property type="nucleotide sequence ID" value="NZ_JAESWB010000233.1"/>
</dbReference>
<dbReference type="InterPro" id="IPR050585">
    <property type="entry name" value="Xaa-Pro_dipeptidyl-ppase/CocE"/>
</dbReference>
<keyword evidence="1 3" id="KW-0378">Hydrolase</keyword>
<dbReference type="GO" id="GO:0016787">
    <property type="term" value="F:hydrolase activity"/>
    <property type="evidence" value="ECO:0007669"/>
    <property type="project" value="UniProtKB-KW"/>
</dbReference>
<evidence type="ECO:0000259" key="2">
    <source>
        <dbReference type="SMART" id="SM00939"/>
    </source>
</evidence>
<dbReference type="Pfam" id="PF02129">
    <property type="entry name" value="Peptidase_S15"/>
    <property type="match status" value="1"/>
</dbReference>
<dbReference type="InterPro" id="IPR000383">
    <property type="entry name" value="Xaa-Pro-like_dom"/>
</dbReference>
<evidence type="ECO:0000256" key="1">
    <source>
        <dbReference type="ARBA" id="ARBA00022801"/>
    </source>
</evidence>
<dbReference type="SMART" id="SM00939">
    <property type="entry name" value="PepX_C"/>
    <property type="match status" value="1"/>
</dbReference>
<dbReference type="EMBL" id="JAESWB010000233">
    <property type="protein sequence ID" value="MBL4953660.1"/>
    <property type="molecule type" value="Genomic_DNA"/>
</dbReference>
<accession>A0ABS1TQR8</accession>
<organism evidence="3 4">
    <name type="scientific">Neobacillus paridis</name>
    <dbReference type="NCBI Taxonomy" id="2803862"/>
    <lineage>
        <taxon>Bacteria</taxon>
        <taxon>Bacillati</taxon>
        <taxon>Bacillota</taxon>
        <taxon>Bacilli</taxon>
        <taxon>Bacillales</taxon>
        <taxon>Bacillaceae</taxon>
        <taxon>Neobacillus</taxon>
    </lineage>
</organism>
<evidence type="ECO:0000313" key="4">
    <source>
        <dbReference type="Proteomes" id="UP000623967"/>
    </source>
</evidence>
<dbReference type="InterPro" id="IPR029058">
    <property type="entry name" value="AB_hydrolase_fold"/>
</dbReference>
<name>A0ABS1TQR8_9BACI</name>
<dbReference type="PANTHER" id="PTHR43056:SF10">
    <property type="entry name" value="COCE_NOND FAMILY, PUTATIVE (AFU_ORTHOLOGUE AFUA_7G00600)-RELATED"/>
    <property type="match status" value="1"/>
</dbReference>
<protein>
    <submittedName>
        <fullName evidence="3">CocE/NonD family hydrolase</fullName>
    </submittedName>
</protein>
<proteinExistence type="predicted"/>
<feature type="domain" description="Xaa-Pro dipeptidyl-peptidase C-terminal" evidence="2">
    <location>
        <begin position="301"/>
        <end position="545"/>
    </location>
</feature>
<reference evidence="3 4" key="1">
    <citation type="submission" date="2021-01" db="EMBL/GenBank/DDBJ databases">
        <title>Genome public.</title>
        <authorList>
            <person name="Liu C."/>
            <person name="Sun Q."/>
        </authorList>
    </citation>
    <scope>NUCLEOTIDE SEQUENCE [LARGE SCALE GENOMIC DNA]</scope>
    <source>
        <strain evidence="3 4">YIM B02564</strain>
    </source>
</reference>
<gene>
    <name evidence="3" type="ORF">JK635_15840</name>
</gene>
<comment type="caution">
    <text evidence="3">The sequence shown here is derived from an EMBL/GenBank/DDBJ whole genome shotgun (WGS) entry which is preliminary data.</text>
</comment>
<dbReference type="Pfam" id="PF08530">
    <property type="entry name" value="PepX_C"/>
    <property type="match status" value="1"/>
</dbReference>
<dbReference type="Proteomes" id="UP000623967">
    <property type="component" value="Unassembled WGS sequence"/>
</dbReference>
<dbReference type="Gene3D" id="3.40.50.1820">
    <property type="entry name" value="alpha/beta hydrolase"/>
    <property type="match status" value="2"/>
</dbReference>
<dbReference type="SUPFAM" id="SSF53474">
    <property type="entry name" value="alpha/beta-Hydrolases"/>
    <property type="match status" value="1"/>
</dbReference>
<sequence>MAFDIRDSALSIKTEFPRKVRQIEHVWIPMSDGTRLSARIWLPEDAEQNPVPAILEYLPYRKNDFTALRDSVRHPYFAGHGYASIRVDMRGSGDSDGILYDEYLPQEQDDALEVLTWIAEQPWSTGDVGMIGKSWGGFNGLQVAARRHPALKAIITLCSTDDRYADDVHYMGGCLLASDMLWWASTMLVYNGRPADPQIVGEEWRSSWLERLEKTPPFVEEWVKHQRRDAYWKHGSVCENYQDINIPVFAVGGWADGYTNAIFRLLEGLQVPRKGLIGPWAHEFPEVAVPGPAIGFLQEALRWWDHWLKGIDTGIMEEPMLRVWMQESVPPQVNYEERLGRWVAESSWPSPDSTPVEYWLDDNRLTEGKQSATSVVSISSVQQHGLYSGVWCPFGQEGDFASDQRLEDGVSVCFTSNPLTEPMEILGFPEVSVELAADRPNAFIVARLCDVAPDGASTLVSWGMLNLTHRNSYEFPEPLVSGQHYSISFRLNAAGYVLPAGHRWRLALSPTYWPHAWPSPEPVTLQVFLGEKTYLRLPVRPAQLLDEDLPEFASPETAECMEREVIRPESRIRKVHYDLIKGVWDLEDVSDEGAYRLFYNGIEYGSINRNLYRIREGDPLSAEVRCEWSLTLGRGDWQTRLETISTMESDQYQFYLTNKLVAFEGEKEVFTKTWRTEIPRDLV</sequence>
<dbReference type="PANTHER" id="PTHR43056">
    <property type="entry name" value="PEPTIDASE S9 PROLYL OLIGOPEPTIDASE"/>
    <property type="match status" value="1"/>
</dbReference>
<evidence type="ECO:0000313" key="3">
    <source>
        <dbReference type="EMBL" id="MBL4953660.1"/>
    </source>
</evidence>
<dbReference type="InterPro" id="IPR008979">
    <property type="entry name" value="Galactose-bd-like_sf"/>
</dbReference>
<dbReference type="Gene3D" id="2.60.120.260">
    <property type="entry name" value="Galactose-binding domain-like"/>
    <property type="match status" value="1"/>
</dbReference>
<keyword evidence="4" id="KW-1185">Reference proteome</keyword>